<feature type="compositionally biased region" description="Polar residues" evidence="1">
    <location>
        <begin position="70"/>
        <end position="82"/>
    </location>
</feature>
<feature type="region of interest" description="Disordered" evidence="1">
    <location>
        <begin position="20"/>
        <end position="42"/>
    </location>
</feature>
<dbReference type="Gramene" id="ERN18080">
    <property type="protein sequence ID" value="ERN18080"/>
    <property type="gene ID" value="AMTR_s00046p00222380"/>
</dbReference>
<protein>
    <submittedName>
        <fullName evidence="2">Uncharacterized protein</fullName>
    </submittedName>
</protein>
<evidence type="ECO:0000256" key="1">
    <source>
        <dbReference type="SAM" id="MobiDB-lite"/>
    </source>
</evidence>
<name>U5D788_AMBTC</name>
<organism evidence="2 3">
    <name type="scientific">Amborella trichopoda</name>
    <dbReference type="NCBI Taxonomy" id="13333"/>
    <lineage>
        <taxon>Eukaryota</taxon>
        <taxon>Viridiplantae</taxon>
        <taxon>Streptophyta</taxon>
        <taxon>Embryophyta</taxon>
        <taxon>Tracheophyta</taxon>
        <taxon>Spermatophyta</taxon>
        <taxon>Magnoliopsida</taxon>
        <taxon>Amborellales</taxon>
        <taxon>Amborellaceae</taxon>
        <taxon>Amborella</taxon>
    </lineage>
</organism>
<evidence type="ECO:0000313" key="2">
    <source>
        <dbReference type="EMBL" id="ERN18080.1"/>
    </source>
</evidence>
<reference evidence="3" key="1">
    <citation type="journal article" date="2013" name="Science">
        <title>The Amborella genome and the evolution of flowering plants.</title>
        <authorList>
            <consortium name="Amborella Genome Project"/>
        </authorList>
    </citation>
    <scope>NUCLEOTIDE SEQUENCE [LARGE SCALE GENOMIC DNA]</scope>
</reference>
<evidence type="ECO:0000313" key="3">
    <source>
        <dbReference type="Proteomes" id="UP000017836"/>
    </source>
</evidence>
<proteinExistence type="predicted"/>
<feature type="region of interest" description="Disordered" evidence="1">
    <location>
        <begin position="66"/>
        <end position="92"/>
    </location>
</feature>
<dbReference type="EMBL" id="KI392290">
    <property type="protein sequence ID" value="ERN18080.1"/>
    <property type="molecule type" value="Genomic_DNA"/>
</dbReference>
<dbReference type="Proteomes" id="UP000017836">
    <property type="component" value="Unassembled WGS sequence"/>
</dbReference>
<sequence length="108" mass="11792">MNTLSWACPRTIIEETQIVDKKPPDDQGMPRGLVTKIRPKGHGDPNAAMCGKVFWSNMCLKKGGGGAGATMSNMSIPTQSFTGPDKGIEEEQSKHEVLPIRYYLERAG</sequence>
<gene>
    <name evidence="2" type="ORF">AMTR_s00046p00222380</name>
</gene>
<dbReference type="AlphaFoldDB" id="U5D788"/>
<accession>U5D788</accession>
<keyword evidence="3" id="KW-1185">Reference proteome</keyword>
<dbReference type="HOGENOM" id="CLU_2200481_0_0_1"/>